<feature type="compositionally biased region" description="Low complexity" evidence="17">
    <location>
        <begin position="404"/>
        <end position="420"/>
    </location>
</feature>
<dbReference type="InterPro" id="IPR009057">
    <property type="entry name" value="Homeodomain-like_sf"/>
</dbReference>
<dbReference type="CDD" id="cd00009">
    <property type="entry name" value="AAA"/>
    <property type="match status" value="1"/>
</dbReference>
<evidence type="ECO:0000256" key="10">
    <source>
        <dbReference type="ARBA" id="ARBA00023125"/>
    </source>
</evidence>
<evidence type="ECO:0000256" key="1">
    <source>
        <dbReference type="ARBA" id="ARBA00004496"/>
    </source>
</evidence>
<dbReference type="InterPro" id="IPR001789">
    <property type="entry name" value="Sig_transdc_resp-reg_receiver"/>
</dbReference>
<evidence type="ECO:0000256" key="17">
    <source>
        <dbReference type="SAM" id="MobiDB-lite"/>
    </source>
</evidence>
<dbReference type="EMBL" id="QUMU01000003">
    <property type="protein sequence ID" value="REG34860.1"/>
    <property type="molecule type" value="Genomic_DNA"/>
</dbReference>
<dbReference type="CDD" id="cd00156">
    <property type="entry name" value="REC"/>
    <property type="match status" value="1"/>
</dbReference>
<evidence type="ECO:0000256" key="4">
    <source>
        <dbReference type="ARBA" id="ARBA00022491"/>
    </source>
</evidence>
<keyword evidence="6" id="KW-0547">Nucleotide-binding</keyword>
<dbReference type="GO" id="GO:0006355">
    <property type="term" value="P:regulation of DNA-templated transcription"/>
    <property type="evidence" value="ECO:0007669"/>
    <property type="project" value="InterPro"/>
</dbReference>
<evidence type="ECO:0000256" key="14">
    <source>
        <dbReference type="ARBA" id="ARBA00029881"/>
    </source>
</evidence>
<keyword evidence="7" id="KW-0067">ATP-binding</keyword>
<dbReference type="PROSITE" id="PS00675">
    <property type="entry name" value="SIGMA54_INTERACT_1"/>
    <property type="match status" value="1"/>
</dbReference>
<proteinExistence type="predicted"/>
<dbReference type="Pfam" id="PF02954">
    <property type="entry name" value="HTH_8"/>
    <property type="match status" value="1"/>
</dbReference>
<dbReference type="InterPro" id="IPR027417">
    <property type="entry name" value="P-loop_NTPase"/>
</dbReference>
<dbReference type="Gene3D" id="1.10.8.60">
    <property type="match status" value="1"/>
</dbReference>
<dbReference type="InterPro" id="IPR058031">
    <property type="entry name" value="AAA_lid_NorR"/>
</dbReference>
<keyword evidence="9" id="KW-0805">Transcription regulation</keyword>
<dbReference type="RefSeq" id="WP_047856479.1">
    <property type="nucleotide sequence ID" value="NZ_CP011509.1"/>
</dbReference>
<keyword evidence="13" id="KW-0535">Nitrogen fixation</keyword>
<feature type="region of interest" description="Disordered" evidence="17">
    <location>
        <begin position="400"/>
        <end position="420"/>
    </location>
</feature>
<dbReference type="InterPro" id="IPR003593">
    <property type="entry name" value="AAA+_ATPase"/>
</dbReference>
<evidence type="ECO:0000259" key="19">
    <source>
        <dbReference type="PROSITE" id="PS50110"/>
    </source>
</evidence>
<evidence type="ECO:0000256" key="15">
    <source>
        <dbReference type="ARBA" id="ARBA00031910"/>
    </source>
</evidence>
<dbReference type="FunFam" id="3.40.50.300:FF:000006">
    <property type="entry name" value="DNA-binding transcriptional regulator NtrC"/>
    <property type="match status" value="1"/>
</dbReference>
<comment type="subcellular location">
    <subcellularLocation>
        <location evidence="1">Cytoplasm</location>
    </subcellularLocation>
</comment>
<keyword evidence="23" id="KW-1185">Reference proteome</keyword>
<reference evidence="20 22" key="1">
    <citation type="submission" date="2015-05" db="EMBL/GenBank/DDBJ databases">
        <title>Genome assembly of Archangium gephyra DSM 2261.</title>
        <authorList>
            <person name="Sharma G."/>
            <person name="Subramanian S."/>
        </authorList>
    </citation>
    <scope>NUCLEOTIDE SEQUENCE [LARGE SCALE GENOMIC DNA]</scope>
    <source>
        <strain evidence="20 22">DSM 2261</strain>
    </source>
</reference>
<keyword evidence="11" id="KW-0010">Activator</keyword>
<dbReference type="Gene3D" id="3.40.50.300">
    <property type="entry name" value="P-loop containing nucleotide triphosphate hydrolases"/>
    <property type="match status" value="1"/>
</dbReference>
<accession>A0AAC8TDK6</accession>
<dbReference type="Pfam" id="PF00158">
    <property type="entry name" value="Sigma54_activat"/>
    <property type="match status" value="1"/>
</dbReference>
<dbReference type="EMBL" id="CP011509">
    <property type="protein sequence ID" value="AKJ02057.1"/>
    <property type="molecule type" value="Genomic_DNA"/>
</dbReference>
<sequence>METLLIVDDDLSLLESLKMHFEDIEHDGSPRYQVVTATRASEALRVAQEVMPGVVILDMKLPDRTGLDIIEEMKSLCGDARIILVTAFHDMETTIRAMKAGAFDYIHKPFPDLTALDIVVSRALEYRQLSRRAATVNVETAAARLGDIVGTSPSMQQLVKEIGKVAASRATVLIHGESGTGKELIARVIHNYSYDEPKPFIGINCSAIVDTLLESELFGHEKGAFTGASAVKPGKFEMAEDGTIFLDEIGDMSLMLQAKLLRVLQEREFERVGGVKRIKLRARVIAATHRTLVDEVSSGRFREDLYQRLKVITLQLPPLRERRDDIPSLVHHLLERINEKVHKRVTRVPPEVLDHLMRLPWRGNVRELENVLTRAVVLAPGEVLLSDNLPALEPTEPDHGGAHINGHPVHGNGHGGHPLPNFLVTQIDDPSRIPTLEEAERMLIELTMNVTKGHKGKTCQILGISRPTLERKLQKYGVRQDQPV</sequence>
<dbReference type="InterPro" id="IPR002078">
    <property type="entry name" value="Sigma_54_int"/>
</dbReference>
<dbReference type="SMART" id="SM00448">
    <property type="entry name" value="REC"/>
    <property type="match status" value="1"/>
</dbReference>
<dbReference type="Proteomes" id="UP000256345">
    <property type="component" value="Unassembled WGS sequence"/>
</dbReference>
<evidence type="ECO:0000256" key="5">
    <source>
        <dbReference type="ARBA" id="ARBA00022553"/>
    </source>
</evidence>
<feature type="domain" description="Sigma-54 factor interaction" evidence="18">
    <location>
        <begin position="148"/>
        <end position="377"/>
    </location>
</feature>
<dbReference type="SUPFAM" id="SSF52540">
    <property type="entry name" value="P-loop containing nucleoside triphosphate hydrolases"/>
    <property type="match status" value="1"/>
</dbReference>
<evidence type="ECO:0000256" key="16">
    <source>
        <dbReference type="PROSITE-ProRule" id="PRU00169"/>
    </source>
</evidence>
<evidence type="ECO:0000313" key="21">
    <source>
        <dbReference type="EMBL" id="REG34860.1"/>
    </source>
</evidence>
<keyword evidence="8" id="KW-0902">Two-component regulatory system</keyword>
<keyword evidence="10" id="KW-0238">DNA-binding</keyword>
<dbReference type="PROSITE" id="PS50110">
    <property type="entry name" value="RESPONSE_REGULATORY"/>
    <property type="match status" value="1"/>
</dbReference>
<dbReference type="PRINTS" id="PR01590">
    <property type="entry name" value="HTHFIS"/>
</dbReference>
<dbReference type="PANTHER" id="PTHR32071">
    <property type="entry name" value="TRANSCRIPTIONAL REGULATORY PROTEIN"/>
    <property type="match status" value="1"/>
</dbReference>
<feature type="domain" description="Response regulatory" evidence="19">
    <location>
        <begin position="3"/>
        <end position="123"/>
    </location>
</feature>
<dbReference type="Proteomes" id="UP000035579">
    <property type="component" value="Chromosome"/>
</dbReference>
<dbReference type="GO" id="GO:0000160">
    <property type="term" value="P:phosphorelay signal transduction system"/>
    <property type="evidence" value="ECO:0007669"/>
    <property type="project" value="UniProtKB-KW"/>
</dbReference>
<keyword evidence="4" id="KW-0678">Repressor</keyword>
<dbReference type="InterPro" id="IPR002197">
    <property type="entry name" value="HTH_Fis"/>
</dbReference>
<keyword evidence="12" id="KW-0804">Transcription</keyword>
<dbReference type="InterPro" id="IPR011006">
    <property type="entry name" value="CheY-like_superfamily"/>
</dbReference>
<dbReference type="SMART" id="SM00382">
    <property type="entry name" value="AAA"/>
    <property type="match status" value="1"/>
</dbReference>
<dbReference type="Pfam" id="PF00072">
    <property type="entry name" value="Response_reg"/>
    <property type="match status" value="1"/>
</dbReference>
<dbReference type="Gene3D" id="3.40.50.2300">
    <property type="match status" value="1"/>
</dbReference>
<evidence type="ECO:0000256" key="11">
    <source>
        <dbReference type="ARBA" id="ARBA00023159"/>
    </source>
</evidence>
<evidence type="ECO:0000256" key="6">
    <source>
        <dbReference type="ARBA" id="ARBA00022741"/>
    </source>
</evidence>
<dbReference type="PROSITE" id="PS50045">
    <property type="entry name" value="SIGMA54_INTERACT_4"/>
    <property type="match status" value="1"/>
</dbReference>
<evidence type="ECO:0000256" key="3">
    <source>
        <dbReference type="ARBA" id="ARBA00022490"/>
    </source>
</evidence>
<dbReference type="GO" id="GO:0043565">
    <property type="term" value="F:sequence-specific DNA binding"/>
    <property type="evidence" value="ECO:0007669"/>
    <property type="project" value="InterPro"/>
</dbReference>
<evidence type="ECO:0000259" key="18">
    <source>
        <dbReference type="PROSITE" id="PS50045"/>
    </source>
</evidence>
<reference evidence="21 23" key="2">
    <citation type="submission" date="2018-08" db="EMBL/GenBank/DDBJ databases">
        <title>Genomic Encyclopedia of Archaeal and Bacterial Type Strains, Phase II (KMG-II): from individual species to whole genera.</title>
        <authorList>
            <person name="Goeker M."/>
        </authorList>
    </citation>
    <scope>NUCLEOTIDE SEQUENCE [LARGE SCALE GENOMIC DNA]</scope>
    <source>
        <strain evidence="21 23">DSM 2261</strain>
    </source>
</reference>
<dbReference type="Pfam" id="PF25601">
    <property type="entry name" value="AAA_lid_14"/>
    <property type="match status" value="1"/>
</dbReference>
<keyword evidence="5 16" id="KW-0597">Phosphoprotein</keyword>
<evidence type="ECO:0000313" key="23">
    <source>
        <dbReference type="Proteomes" id="UP000256345"/>
    </source>
</evidence>
<evidence type="ECO:0000256" key="7">
    <source>
        <dbReference type="ARBA" id="ARBA00022840"/>
    </source>
</evidence>
<evidence type="ECO:0000313" key="22">
    <source>
        <dbReference type="Proteomes" id="UP000035579"/>
    </source>
</evidence>
<organism evidence="20 22">
    <name type="scientific">Archangium gephyra</name>
    <dbReference type="NCBI Taxonomy" id="48"/>
    <lineage>
        <taxon>Bacteria</taxon>
        <taxon>Pseudomonadati</taxon>
        <taxon>Myxococcota</taxon>
        <taxon>Myxococcia</taxon>
        <taxon>Myxococcales</taxon>
        <taxon>Cystobacterineae</taxon>
        <taxon>Archangiaceae</taxon>
        <taxon>Archangium</taxon>
    </lineage>
</organism>
<dbReference type="PANTHER" id="PTHR32071:SF95">
    <property type="entry name" value="DNA-BINDING TRANSCRIPTIONAL REGULATOR NTRC"/>
    <property type="match status" value="1"/>
</dbReference>
<dbReference type="AlphaFoldDB" id="A0AAC8TDK6"/>
<evidence type="ECO:0000256" key="9">
    <source>
        <dbReference type="ARBA" id="ARBA00023015"/>
    </source>
</evidence>
<evidence type="ECO:0000256" key="8">
    <source>
        <dbReference type="ARBA" id="ARBA00023012"/>
    </source>
</evidence>
<feature type="modified residue" description="4-aspartylphosphate" evidence="16">
    <location>
        <position position="58"/>
    </location>
</feature>
<dbReference type="KEGG" id="age:AA314_03683"/>
<dbReference type="InterPro" id="IPR025662">
    <property type="entry name" value="Sigma_54_int_dom_ATP-bd_1"/>
</dbReference>
<evidence type="ECO:0000313" key="20">
    <source>
        <dbReference type="EMBL" id="AKJ02057.1"/>
    </source>
</evidence>
<dbReference type="GO" id="GO:0005524">
    <property type="term" value="F:ATP binding"/>
    <property type="evidence" value="ECO:0007669"/>
    <property type="project" value="UniProtKB-KW"/>
</dbReference>
<dbReference type="SUPFAM" id="SSF46689">
    <property type="entry name" value="Homeodomain-like"/>
    <property type="match status" value="1"/>
</dbReference>
<protein>
    <recommendedName>
        <fullName evidence="2">DNA-binding transcriptional regulator NtrC</fullName>
    </recommendedName>
    <alternativeName>
        <fullName evidence="14">Nitrogen regulation protein NR(I)</fullName>
    </alternativeName>
    <alternativeName>
        <fullName evidence="15">Nitrogen regulator I</fullName>
    </alternativeName>
</protein>
<name>A0AAC8TDK6_9BACT</name>
<dbReference type="GO" id="GO:0005737">
    <property type="term" value="C:cytoplasm"/>
    <property type="evidence" value="ECO:0007669"/>
    <property type="project" value="UniProtKB-SubCell"/>
</dbReference>
<gene>
    <name evidence="20" type="ORF">AA314_03683</name>
    <name evidence="21" type="ORF">ATI61_103774</name>
</gene>
<dbReference type="Gene3D" id="1.10.10.60">
    <property type="entry name" value="Homeodomain-like"/>
    <property type="match status" value="1"/>
</dbReference>
<evidence type="ECO:0000256" key="12">
    <source>
        <dbReference type="ARBA" id="ARBA00023163"/>
    </source>
</evidence>
<dbReference type="SUPFAM" id="SSF52172">
    <property type="entry name" value="CheY-like"/>
    <property type="match status" value="1"/>
</dbReference>
<evidence type="ECO:0000256" key="13">
    <source>
        <dbReference type="ARBA" id="ARBA00023231"/>
    </source>
</evidence>
<keyword evidence="3" id="KW-0963">Cytoplasm</keyword>
<evidence type="ECO:0000256" key="2">
    <source>
        <dbReference type="ARBA" id="ARBA00019059"/>
    </source>
</evidence>